<protein>
    <submittedName>
        <fullName evidence="1">Uncharacterized protein</fullName>
    </submittedName>
</protein>
<evidence type="ECO:0000313" key="1">
    <source>
        <dbReference type="EMBL" id="SCM19179.1"/>
    </source>
</evidence>
<dbReference type="AlphaFoldDB" id="A0A1C6Y7C3"/>
<evidence type="ECO:0000313" key="6">
    <source>
        <dbReference type="Proteomes" id="UP000219974"/>
    </source>
</evidence>
<dbReference type="OrthoDB" id="369812at2759"/>
<sequence>MNLLYFLFIVYLYCINHLVCIYQDNFLFTFKDGKKVHTNKQNVNKFEIEIILKFNTRKDSKEFFLASLIPAKNLQILSFKKNEQEIISNVEIHHDSSKISENDNCDYLITSKMYLIKLSKKELEMFNIYTYNFSNKDNNMTMPEKYEYSEKSLKSFFPSQGTIYPSDYSLKISVEVSKEGLDTEGIWIFSIGEKNDSIDKTQECTVPSSVLSQLFFQKTTSNNILLLYCNSITNSEILNLIPDMRKSFNINVSTSKYFMGAYASIYSIEMDLTTTVLDIKSDKIKISIKIPPYVCYSNYCFHKNPENPCLNLNANNTPFDDCTYNFRNHEFILKSSKNEIVAKKIVLKIENINNPRSSLENNKNWIINILNVDNNNFVIKKEHKELLEKVSHDICSKKFILKLVDKYSENITWVKSHMGIVLTPELHSVNVQPIKKNDLIENPNIIYLRLYFLDSHVFNKCLVEIKSPQNLISVITKSEKRLNPYTHELMIPSSIYKPVENDQHSIKIEKKSIKNEDIIEFPINIKEYENKEYWHLILNCLNYENEYVIEAQTRFMYPIENNKIYMSNIYYREAIIDNDNNIKHIFYLNLFSYSEKEMDISISILPEPIGTNIIKKKAIPSDQTNSIELVDACDALVHTSCYNLVFHECYNVNKKIIYKINSHKISDKHFTILYPLITKKDETNNIDRNVTKFNIHVEVETKNIPKNIKKIFPINMNEILDMSAKKPCINNLVSVLKNYKKYDSHLFILFKAVNCYKIYEPFLINYKNNENFFAKTDILDNYEQITFQKTYKNFYPVNDNSISQKIFDKNIISIITIILIDDIVFTNPYLLKEKLNIISLIKDNFFFSYNKYYVVNYFNQNLLIKLYKHMNDGNIKITIEQKSSNILNILDALKKTISFAQDVKEKEQNYMNSEYSIMLLTDIAGMNMVKQNSQEYVHKNKTNDIGTFDISYENDDMLNKIISRIYCVSFENGNYFNGNAFHKSIKNTDNIYTYNYDQKDSIHFISFHKYIIDEQLISHYFKSVIQDYIFLHTQIYKTSWYLIGVCRYNIIKNSLPKRTLHIYYVDKKIKTIHYTISEDETKNVFDNSSISSYQDMCNIFTQLKLLGYN</sequence>
<gene>
    <name evidence="2" type="ORF">PBNK65E_000012700</name>
    <name evidence="1" type="ORF">PBNK65NY_000012700</name>
    <name evidence="4" type="ORF">PBSP11A_000012700</name>
    <name evidence="3" type="ORF">PBSP11RLL_000012700</name>
</gene>
<evidence type="ECO:0000313" key="5">
    <source>
        <dbReference type="Proteomes" id="UP000219860"/>
    </source>
</evidence>
<organism evidence="1 8">
    <name type="scientific">Plasmodium berghei</name>
    <dbReference type="NCBI Taxonomy" id="5821"/>
    <lineage>
        <taxon>Eukaryota</taxon>
        <taxon>Sar</taxon>
        <taxon>Alveolata</taxon>
        <taxon>Apicomplexa</taxon>
        <taxon>Aconoidasida</taxon>
        <taxon>Haemosporida</taxon>
        <taxon>Plasmodiidae</taxon>
        <taxon>Plasmodium</taxon>
        <taxon>Plasmodium (Vinckeia)</taxon>
    </lineage>
</organism>
<dbReference type="Proteomes" id="UP000516480">
    <property type="component" value="Chromosome 1"/>
</dbReference>
<evidence type="ECO:0000313" key="3">
    <source>
        <dbReference type="EMBL" id="SCO58876.1"/>
    </source>
</evidence>
<reference evidence="5 6" key="1">
    <citation type="submission" date="2016-08" db="EMBL/GenBank/DDBJ databases">
        <authorList>
            <consortium name="Pathogen Informatics"/>
        </authorList>
    </citation>
    <scope>NUCLEOTIDE SEQUENCE [LARGE SCALE GENOMIC DNA]</scope>
    <source>
        <strain evidence="1 8">NK65 ny</strain>
        <strain evidence="2 7">NK65e</strain>
        <strain evidence="4 5">SP11 Antwerpcl1</strain>
        <strain evidence="3 6">SP11 RLL</strain>
    </source>
</reference>
<proteinExistence type="predicted"/>
<dbReference type="EMBL" id="LT608137">
    <property type="protein sequence ID" value="SCM19179.1"/>
    <property type="molecule type" value="Genomic_DNA"/>
</dbReference>
<dbReference type="Proteomes" id="UP000219860">
    <property type="component" value="Chromosome 1"/>
</dbReference>
<evidence type="ECO:0000313" key="4">
    <source>
        <dbReference type="EMBL" id="SCO58950.1"/>
    </source>
</evidence>
<name>A0A1C6Y7C3_PLABE</name>
<dbReference type="Proteomes" id="UP000220214">
    <property type="component" value="Chromosome 1"/>
</dbReference>
<dbReference type="Proteomes" id="UP000219974">
    <property type="component" value="Chromosome 1"/>
</dbReference>
<dbReference type="EMBL" id="LT608249">
    <property type="protein sequence ID" value="SCO58950.1"/>
    <property type="molecule type" value="Genomic_DNA"/>
</dbReference>
<accession>A0A1C6Y7C3</accession>
<dbReference type="VEuPathDB" id="PlasmoDB:PBANKA_0108100"/>
<dbReference type="OMA" id="MCNIFTQ"/>
<dbReference type="EMBL" id="LT608265">
    <property type="protein sequence ID" value="SCO58876.1"/>
    <property type="molecule type" value="Genomic_DNA"/>
</dbReference>
<evidence type="ECO:0000313" key="8">
    <source>
        <dbReference type="Proteomes" id="UP000516480"/>
    </source>
</evidence>
<dbReference type="EMBL" id="LT614627">
    <property type="protein sequence ID" value="SCN21633.1"/>
    <property type="molecule type" value="Genomic_DNA"/>
</dbReference>
<evidence type="ECO:0000313" key="7">
    <source>
        <dbReference type="Proteomes" id="UP000220214"/>
    </source>
</evidence>
<evidence type="ECO:0000313" key="2">
    <source>
        <dbReference type="EMBL" id="SCN21633.1"/>
    </source>
</evidence>